<feature type="chain" id="PRO_5038055629" description="DUF2147 domain-containing protein" evidence="1">
    <location>
        <begin position="21"/>
        <end position="112"/>
    </location>
</feature>
<evidence type="ECO:0000313" key="3">
    <source>
        <dbReference type="EMBL" id="KEQ06895.1"/>
    </source>
</evidence>
<accession>A0A922TAU6</accession>
<dbReference type="OrthoDB" id="9811671at2"/>
<keyword evidence="1" id="KW-0732">Signal</keyword>
<protein>
    <recommendedName>
        <fullName evidence="2">DUF2147 domain-containing protein</fullName>
    </recommendedName>
</protein>
<evidence type="ECO:0000259" key="2">
    <source>
        <dbReference type="Pfam" id="PF09917"/>
    </source>
</evidence>
<proteinExistence type="predicted"/>
<comment type="caution">
    <text evidence="3">The sequence shown here is derived from an EMBL/GenBank/DDBJ whole genome shotgun (WGS) entry which is preliminary data.</text>
</comment>
<keyword evidence="4" id="KW-1185">Reference proteome</keyword>
<evidence type="ECO:0000256" key="1">
    <source>
        <dbReference type="SAM" id="SignalP"/>
    </source>
</evidence>
<feature type="signal peptide" evidence="1">
    <location>
        <begin position="1"/>
        <end position="20"/>
    </location>
</feature>
<name>A0A922TAU6_9HYPH</name>
<feature type="domain" description="DUF2147" evidence="2">
    <location>
        <begin position="65"/>
        <end position="111"/>
    </location>
</feature>
<dbReference type="AlphaFoldDB" id="A0A922TAU6"/>
<organism evidence="3 4">
    <name type="scientific">Pseudorhizobium pelagicum</name>
    <dbReference type="NCBI Taxonomy" id="1509405"/>
    <lineage>
        <taxon>Bacteria</taxon>
        <taxon>Pseudomonadati</taxon>
        <taxon>Pseudomonadota</taxon>
        <taxon>Alphaproteobacteria</taxon>
        <taxon>Hyphomicrobiales</taxon>
        <taxon>Rhizobiaceae</taxon>
        <taxon>Rhizobium/Agrobacterium group</taxon>
        <taxon>Pseudorhizobium</taxon>
    </lineage>
</organism>
<evidence type="ECO:0000313" key="4">
    <source>
        <dbReference type="Proteomes" id="UP000052167"/>
    </source>
</evidence>
<dbReference type="Pfam" id="PF09917">
    <property type="entry name" value="DUF2147"/>
    <property type="match status" value="1"/>
</dbReference>
<dbReference type="RefSeq" id="WP_029618378.1">
    <property type="nucleotide sequence ID" value="NZ_CAJXID010000014.1"/>
</dbReference>
<reference evidence="3 4" key="1">
    <citation type="submission" date="2014-06" db="EMBL/GenBank/DDBJ databases">
        <title>Rhizobium pelagicum/R2-400B4.</title>
        <authorList>
            <person name="Kimes N.E."/>
            <person name="Lopez-Perez M."/>
        </authorList>
    </citation>
    <scope>NUCLEOTIDE SEQUENCE [LARGE SCALE GENOMIC DNA]</scope>
    <source>
        <strain evidence="3 4">R2-400B4</strain>
    </source>
</reference>
<dbReference type="Proteomes" id="UP000052167">
    <property type="component" value="Unassembled WGS sequence"/>
</dbReference>
<gene>
    <name evidence="3" type="ORF">GV68_05385</name>
</gene>
<dbReference type="Gene3D" id="2.40.128.520">
    <property type="match status" value="1"/>
</dbReference>
<dbReference type="EMBL" id="JOKJ01000014">
    <property type="protein sequence ID" value="KEQ06895.1"/>
    <property type="molecule type" value="Genomic_DNA"/>
</dbReference>
<dbReference type="InterPro" id="IPR019223">
    <property type="entry name" value="DUF2147"/>
</dbReference>
<sequence>MKRHLMLTAAFALFATAGIAAEPIEGNWKTASGETAVIGSCGGAYCVTLKTGQHAGRQIGKLAGSGGTYNGEITDPANNKTYSGSGAVNGDTLKMKGCVMKILCKTQTWSRL</sequence>